<sequence length="148" mass="17624">MSDNFIEKFDDLVIEQYYENKNTIRDFFERTSMNEYVALKEISKHHNDEKIYLKDLAKTMQISYQALAQIIRNLKDKGYVNWTYDGDGKEGTYIEISEDGLNLLSSQKEFLKQYYSKILKVFGKDKLFQLLSLLHELQMVMHENRGDE</sequence>
<dbReference type="AlphaFoldDB" id="A0A7X2T3K0"/>
<evidence type="ECO:0000313" key="2">
    <source>
        <dbReference type="EMBL" id="MSS01547.1"/>
    </source>
</evidence>
<keyword evidence="3" id="KW-1185">Reference proteome</keyword>
<evidence type="ECO:0000313" key="3">
    <source>
        <dbReference type="Proteomes" id="UP000470082"/>
    </source>
</evidence>
<dbReference type="InterPro" id="IPR036388">
    <property type="entry name" value="WH-like_DNA-bd_sf"/>
</dbReference>
<reference evidence="2 3" key="1">
    <citation type="submission" date="2019-08" db="EMBL/GenBank/DDBJ databases">
        <title>In-depth cultivation of the pig gut microbiome towards novel bacterial diversity and tailored functional studies.</title>
        <authorList>
            <person name="Wylensek D."/>
            <person name="Hitch T.C.A."/>
            <person name="Clavel T."/>
        </authorList>
    </citation>
    <scope>NUCLEOTIDE SEQUENCE [LARGE SCALE GENOMIC DNA]</scope>
    <source>
        <strain evidence="2 3">LKV-178-WT-2G</strain>
    </source>
</reference>
<dbReference type="EMBL" id="VUMM01000008">
    <property type="protein sequence ID" value="MSS01547.1"/>
    <property type="molecule type" value="Genomic_DNA"/>
</dbReference>
<feature type="domain" description="HTH marR-type" evidence="1">
    <location>
        <begin position="1"/>
        <end position="139"/>
    </location>
</feature>
<protein>
    <submittedName>
        <fullName evidence="2">Winged helix-turn-helix transcriptional regulator</fullName>
    </submittedName>
</protein>
<dbReference type="Gene3D" id="1.10.10.10">
    <property type="entry name" value="Winged helix-like DNA-binding domain superfamily/Winged helix DNA-binding domain"/>
    <property type="match status" value="1"/>
</dbReference>
<name>A0A7X2T3K0_9FIRM</name>
<dbReference type="SUPFAM" id="SSF46785">
    <property type="entry name" value="Winged helix' DNA-binding domain"/>
    <property type="match status" value="1"/>
</dbReference>
<dbReference type="GO" id="GO:0003700">
    <property type="term" value="F:DNA-binding transcription factor activity"/>
    <property type="evidence" value="ECO:0007669"/>
    <property type="project" value="InterPro"/>
</dbReference>
<comment type="caution">
    <text evidence="2">The sequence shown here is derived from an EMBL/GenBank/DDBJ whole genome shotgun (WGS) entry which is preliminary data.</text>
</comment>
<dbReference type="Proteomes" id="UP000470082">
    <property type="component" value="Unassembled WGS sequence"/>
</dbReference>
<proteinExistence type="predicted"/>
<dbReference type="InterPro" id="IPR036390">
    <property type="entry name" value="WH_DNA-bd_sf"/>
</dbReference>
<evidence type="ECO:0000259" key="1">
    <source>
        <dbReference type="PROSITE" id="PS50995"/>
    </source>
</evidence>
<dbReference type="RefSeq" id="WP_154460083.1">
    <property type="nucleotide sequence ID" value="NZ_JAQYTQ010000046.1"/>
</dbReference>
<gene>
    <name evidence="2" type="ORF">FYJ50_05455</name>
</gene>
<dbReference type="InterPro" id="IPR000835">
    <property type="entry name" value="HTH_MarR-typ"/>
</dbReference>
<accession>A0A7X2T3K0</accession>
<organism evidence="2 3">
    <name type="scientific">Floccifex porci</name>
    <dbReference type="NCBI Taxonomy" id="2606629"/>
    <lineage>
        <taxon>Bacteria</taxon>
        <taxon>Bacillati</taxon>
        <taxon>Bacillota</taxon>
        <taxon>Erysipelotrichia</taxon>
        <taxon>Erysipelotrichales</taxon>
        <taxon>Erysipelotrichaceae</taxon>
        <taxon>Floccifex</taxon>
    </lineage>
</organism>
<dbReference type="PROSITE" id="PS50995">
    <property type="entry name" value="HTH_MARR_2"/>
    <property type="match status" value="1"/>
</dbReference>